<feature type="transmembrane region" description="Helical" evidence="9">
    <location>
        <begin position="43"/>
        <end position="64"/>
    </location>
</feature>
<protein>
    <recommendedName>
        <fullName evidence="9">Protein translocase subunit SecE</fullName>
    </recommendedName>
</protein>
<evidence type="ECO:0000256" key="4">
    <source>
        <dbReference type="ARBA" id="ARBA00022692"/>
    </source>
</evidence>
<comment type="subunit">
    <text evidence="9">Component of the Sec protein translocase complex. Heterotrimer consisting of SecY, SecE and SecG subunits. The heterotrimers can form oligomers, although 1 heterotrimer is thought to be able to translocate proteins. Interacts with the ribosome. Interacts with SecDF, and other proteins may be involved. Interacts with SecA.</text>
</comment>
<dbReference type="AlphaFoldDB" id="A0A212JH83"/>
<dbReference type="Gene3D" id="1.20.5.1030">
    <property type="entry name" value="Preprotein translocase secy subunit"/>
    <property type="match status" value="1"/>
</dbReference>
<evidence type="ECO:0000256" key="3">
    <source>
        <dbReference type="ARBA" id="ARBA00022475"/>
    </source>
</evidence>
<dbReference type="GO" id="GO:0043952">
    <property type="term" value="P:protein transport by the Sec complex"/>
    <property type="evidence" value="ECO:0007669"/>
    <property type="project" value="UniProtKB-UniRule"/>
</dbReference>
<dbReference type="EMBL" id="FLUQ01000001">
    <property type="protein sequence ID" value="SBV98771.1"/>
    <property type="molecule type" value="Genomic_DNA"/>
</dbReference>
<evidence type="ECO:0000256" key="5">
    <source>
        <dbReference type="ARBA" id="ARBA00022927"/>
    </source>
</evidence>
<keyword evidence="2 9" id="KW-0813">Transport</keyword>
<accession>A0A212JH83</accession>
<keyword evidence="4 9" id="KW-0812">Transmembrane</keyword>
<dbReference type="PANTHER" id="PTHR33910">
    <property type="entry name" value="PROTEIN TRANSLOCASE SUBUNIT SECE"/>
    <property type="match status" value="1"/>
</dbReference>
<proteinExistence type="inferred from homology"/>
<name>A0A212JH83_9DELT</name>
<dbReference type="InterPro" id="IPR038379">
    <property type="entry name" value="SecE_sf"/>
</dbReference>
<organism evidence="10">
    <name type="scientific">uncultured delta proteobacterium</name>
    <dbReference type="NCBI Taxonomy" id="34034"/>
    <lineage>
        <taxon>Bacteria</taxon>
        <taxon>Deltaproteobacteria</taxon>
        <taxon>environmental samples</taxon>
    </lineage>
</organism>
<dbReference type="HAMAP" id="MF_00422">
    <property type="entry name" value="SecE"/>
    <property type="match status" value="1"/>
</dbReference>
<dbReference type="InterPro" id="IPR005807">
    <property type="entry name" value="SecE_bac"/>
</dbReference>
<evidence type="ECO:0000256" key="9">
    <source>
        <dbReference type="HAMAP-Rule" id="MF_00422"/>
    </source>
</evidence>
<evidence type="ECO:0000256" key="6">
    <source>
        <dbReference type="ARBA" id="ARBA00022989"/>
    </source>
</evidence>
<evidence type="ECO:0000256" key="8">
    <source>
        <dbReference type="ARBA" id="ARBA00023136"/>
    </source>
</evidence>
<gene>
    <name evidence="9" type="primary">secE</name>
    <name evidence="10" type="ORF">KL86DPRO_11444</name>
</gene>
<dbReference type="GO" id="GO:0009306">
    <property type="term" value="P:protein secretion"/>
    <property type="evidence" value="ECO:0007669"/>
    <property type="project" value="UniProtKB-UniRule"/>
</dbReference>
<comment type="function">
    <text evidence="9">Essential subunit of the Sec protein translocation channel SecYEG. Clamps together the 2 halves of SecY. May contact the channel plug during translocation.</text>
</comment>
<dbReference type="GO" id="GO:0065002">
    <property type="term" value="P:intracellular protein transmembrane transport"/>
    <property type="evidence" value="ECO:0007669"/>
    <property type="project" value="UniProtKB-UniRule"/>
</dbReference>
<keyword evidence="5 9" id="KW-0653">Protein transport</keyword>
<dbReference type="GO" id="GO:0005886">
    <property type="term" value="C:plasma membrane"/>
    <property type="evidence" value="ECO:0007669"/>
    <property type="project" value="UniProtKB-SubCell"/>
</dbReference>
<sequence>MAAKQSNDAPSASSGNVFTTFRDYLTESRAEIKKVTWPTKKEARVTSIAVLILVAVMSVFLGLVDLGWTKIVELILS</sequence>
<keyword evidence="8 9" id="KW-0472">Membrane</keyword>
<evidence type="ECO:0000256" key="7">
    <source>
        <dbReference type="ARBA" id="ARBA00023010"/>
    </source>
</evidence>
<keyword evidence="6 9" id="KW-1133">Transmembrane helix</keyword>
<dbReference type="PANTHER" id="PTHR33910:SF1">
    <property type="entry name" value="PROTEIN TRANSLOCASE SUBUNIT SECE"/>
    <property type="match status" value="1"/>
</dbReference>
<reference evidence="10" key="1">
    <citation type="submission" date="2016-04" db="EMBL/GenBank/DDBJ databases">
        <authorList>
            <person name="Evans L.H."/>
            <person name="Alamgir A."/>
            <person name="Owens N."/>
            <person name="Weber N.D."/>
            <person name="Virtaneva K."/>
            <person name="Barbian K."/>
            <person name="Babar A."/>
            <person name="Rosenke K."/>
        </authorList>
    </citation>
    <scope>NUCLEOTIDE SEQUENCE</scope>
    <source>
        <strain evidence="10">86</strain>
    </source>
</reference>
<keyword evidence="7 9" id="KW-0811">Translocation</keyword>
<evidence type="ECO:0000313" key="10">
    <source>
        <dbReference type="EMBL" id="SBV98771.1"/>
    </source>
</evidence>
<dbReference type="PROSITE" id="PS01067">
    <property type="entry name" value="SECE_SEC61G"/>
    <property type="match status" value="1"/>
</dbReference>
<dbReference type="NCBIfam" id="TIGR00964">
    <property type="entry name" value="secE_bact"/>
    <property type="match status" value="1"/>
</dbReference>
<evidence type="ECO:0000256" key="2">
    <source>
        <dbReference type="ARBA" id="ARBA00022448"/>
    </source>
</evidence>
<dbReference type="GO" id="GO:0006605">
    <property type="term" value="P:protein targeting"/>
    <property type="evidence" value="ECO:0007669"/>
    <property type="project" value="UniProtKB-UniRule"/>
</dbReference>
<keyword evidence="3 9" id="KW-1003">Cell membrane</keyword>
<comment type="subcellular location">
    <subcellularLocation>
        <location evidence="9">Cell membrane</location>
        <topology evidence="9">Single-pass membrane protein</topology>
    </subcellularLocation>
    <subcellularLocation>
        <location evidence="1">Membrane</location>
    </subcellularLocation>
</comment>
<comment type="similarity">
    <text evidence="9">Belongs to the SecE/SEC61-gamma family.</text>
</comment>
<dbReference type="GO" id="GO:0008320">
    <property type="term" value="F:protein transmembrane transporter activity"/>
    <property type="evidence" value="ECO:0007669"/>
    <property type="project" value="UniProtKB-UniRule"/>
</dbReference>
<dbReference type="InterPro" id="IPR001901">
    <property type="entry name" value="Translocase_SecE/Sec61-g"/>
</dbReference>
<dbReference type="Pfam" id="PF00584">
    <property type="entry name" value="SecE"/>
    <property type="match status" value="1"/>
</dbReference>
<evidence type="ECO:0000256" key="1">
    <source>
        <dbReference type="ARBA" id="ARBA00004370"/>
    </source>
</evidence>